<evidence type="ECO:0000256" key="5">
    <source>
        <dbReference type="ARBA" id="ARBA00022840"/>
    </source>
</evidence>
<evidence type="ECO:0000313" key="12">
    <source>
        <dbReference type="EMBL" id="TQL47723.1"/>
    </source>
</evidence>
<gene>
    <name evidence="12" type="ORF">FB562_0791</name>
</gene>
<dbReference type="PANTHER" id="PTHR18866:SF33">
    <property type="entry name" value="METHYLCROTONOYL-COA CARBOXYLASE SUBUNIT ALPHA, MITOCHONDRIAL-RELATED"/>
    <property type="match status" value="1"/>
</dbReference>
<keyword evidence="3" id="KW-0436">Ligase</keyword>
<feature type="region of interest" description="Disordered" evidence="8">
    <location>
        <begin position="493"/>
        <end position="512"/>
    </location>
</feature>
<keyword evidence="5 7" id="KW-0067">ATP-binding</keyword>
<dbReference type="GO" id="GO:0046872">
    <property type="term" value="F:metal ion binding"/>
    <property type="evidence" value="ECO:0007669"/>
    <property type="project" value="InterPro"/>
</dbReference>
<evidence type="ECO:0000259" key="11">
    <source>
        <dbReference type="PROSITE" id="PS50979"/>
    </source>
</evidence>
<evidence type="ECO:0000256" key="1">
    <source>
        <dbReference type="ARBA" id="ARBA00001953"/>
    </source>
</evidence>
<dbReference type="InterPro" id="IPR011761">
    <property type="entry name" value="ATP-grasp"/>
</dbReference>
<evidence type="ECO:0000313" key="13">
    <source>
        <dbReference type="Proteomes" id="UP000317998"/>
    </source>
</evidence>
<dbReference type="SUPFAM" id="SSF51230">
    <property type="entry name" value="Single hybrid motif"/>
    <property type="match status" value="1"/>
</dbReference>
<dbReference type="Pfam" id="PF02786">
    <property type="entry name" value="CPSase_L_D2"/>
    <property type="match status" value="1"/>
</dbReference>
<dbReference type="PROSITE" id="PS50975">
    <property type="entry name" value="ATP_GRASP"/>
    <property type="match status" value="1"/>
</dbReference>
<proteinExistence type="predicted"/>
<dbReference type="SUPFAM" id="SSF51246">
    <property type="entry name" value="Rudiment single hybrid motif"/>
    <property type="match status" value="1"/>
</dbReference>
<dbReference type="Pfam" id="PF00364">
    <property type="entry name" value="Biotin_lipoyl"/>
    <property type="match status" value="1"/>
</dbReference>
<reference evidence="12 13" key="1">
    <citation type="submission" date="2019-06" db="EMBL/GenBank/DDBJ databases">
        <title>Sequencing the genomes of 1000 actinobacteria strains.</title>
        <authorList>
            <person name="Klenk H.-P."/>
        </authorList>
    </citation>
    <scope>NUCLEOTIDE SEQUENCE [LARGE SCALE GENOMIC DNA]</scope>
    <source>
        <strain evidence="12 13">DSM 26477</strain>
    </source>
</reference>
<comment type="cofactor">
    <cofactor evidence="1">
        <name>biotin</name>
        <dbReference type="ChEBI" id="CHEBI:57586"/>
    </cofactor>
</comment>
<dbReference type="Pfam" id="PF02785">
    <property type="entry name" value="Biotin_carb_C"/>
    <property type="match status" value="1"/>
</dbReference>
<dbReference type="InterPro" id="IPR016185">
    <property type="entry name" value="PreATP-grasp_dom_sf"/>
</dbReference>
<dbReference type="InterPro" id="IPR011054">
    <property type="entry name" value="Rudment_hybrid_motif"/>
</dbReference>
<dbReference type="Proteomes" id="UP000317998">
    <property type="component" value="Unassembled WGS sequence"/>
</dbReference>
<dbReference type="InterPro" id="IPR050856">
    <property type="entry name" value="Biotin_carboxylase_complex"/>
</dbReference>
<feature type="domain" description="ATP-grasp" evidence="10">
    <location>
        <begin position="126"/>
        <end position="332"/>
    </location>
</feature>
<keyword evidence="4 7" id="KW-0547">Nucleotide-binding</keyword>
<evidence type="ECO:0000256" key="2">
    <source>
        <dbReference type="ARBA" id="ARBA00013263"/>
    </source>
</evidence>
<sequence length="663" mass="69704">MTKSMSRFGSVLVANRGEIACRVIRTLQALGIRSVAVFSDADRDALHVRMADAAVRLGAAPARESYLNVAAVMAAARAERVDAVHPGYGFLSESPELARACAEAGIVFVGPPVAAIELMGDKMRAKAHVAGHGVAVIPGAGEPGMSDAELAVAADAVGYPLIVKPSAGGGGKGMQLVDDAAGLPDALATARRIARAAFGDDALLVERFLSRPRHIEVQVLADAHGGVVHLGERECSLQRRHQKVVEESPSPLVGADEGLRQRMGLAACDVARSAGYTGVGTVEFLVSADRPEEFFFMEMNTRLQVEHPVTELVCTIAGRPLDLVEQQLRVAAGEPLGFAQSDVALSGHAIEARVYAEDPDTGFLPSTGTALSLREPSGDGIRVDSALYAGMPVTADYDPMLSKISAWGADRAQALGRLDRALADTLLLGLHSNIAFLRALLADPAVGAGELDTGLIGRMLDDAHETGHEFSALGEEALPAAAALLWHGSPWNSAQAGPRPGPHPDLWHRRDGWRLGRHRPPEIMLETSGMRQLVPVPEEAPHGFDAARDGDAVWLGRGGASARFRRVHRHELLAETLAQLDRPKGAAAPEVRSPMPGTIVTVTVASGDSVTAGQVVATVEAMKMEHRLLATVDGVVTIGAAEGDPVRQGQVIATIAPHEGEGN</sequence>
<evidence type="ECO:0000259" key="9">
    <source>
        <dbReference type="PROSITE" id="PS50968"/>
    </source>
</evidence>
<dbReference type="InterPro" id="IPR005481">
    <property type="entry name" value="BC-like_N"/>
</dbReference>
<dbReference type="Gene3D" id="3.30.700.40">
    <property type="match status" value="1"/>
</dbReference>
<evidence type="ECO:0000256" key="4">
    <source>
        <dbReference type="ARBA" id="ARBA00022741"/>
    </source>
</evidence>
<dbReference type="InterPro" id="IPR005479">
    <property type="entry name" value="CPAse_ATP-bd"/>
</dbReference>
<dbReference type="PROSITE" id="PS00866">
    <property type="entry name" value="CPSASE_1"/>
    <property type="match status" value="1"/>
</dbReference>
<dbReference type="CDD" id="cd06850">
    <property type="entry name" value="biotinyl_domain"/>
    <property type="match status" value="1"/>
</dbReference>
<protein>
    <recommendedName>
        <fullName evidence="2">biotin carboxylase</fullName>
        <ecNumber evidence="2">6.3.4.14</ecNumber>
    </recommendedName>
</protein>
<dbReference type="PROSITE" id="PS00188">
    <property type="entry name" value="BIOTIN"/>
    <property type="match status" value="1"/>
</dbReference>
<dbReference type="FunFam" id="3.40.50.20:FF:000010">
    <property type="entry name" value="Propionyl-CoA carboxylase subunit alpha"/>
    <property type="match status" value="1"/>
</dbReference>
<dbReference type="InterPro" id="IPR011053">
    <property type="entry name" value="Single_hybrid_motif"/>
</dbReference>
<dbReference type="PROSITE" id="PS00867">
    <property type="entry name" value="CPSASE_2"/>
    <property type="match status" value="1"/>
</dbReference>
<evidence type="ECO:0000256" key="8">
    <source>
        <dbReference type="SAM" id="MobiDB-lite"/>
    </source>
</evidence>
<feature type="domain" description="Lipoyl-binding" evidence="9">
    <location>
        <begin position="577"/>
        <end position="656"/>
    </location>
</feature>
<dbReference type="InterPro" id="IPR011764">
    <property type="entry name" value="Biotin_carboxylation_dom"/>
</dbReference>
<feature type="domain" description="Biotin carboxylation" evidence="11">
    <location>
        <begin position="7"/>
        <end position="461"/>
    </location>
</feature>
<dbReference type="SUPFAM" id="SSF52440">
    <property type="entry name" value="PreATP-grasp domain"/>
    <property type="match status" value="1"/>
</dbReference>
<evidence type="ECO:0000256" key="7">
    <source>
        <dbReference type="PROSITE-ProRule" id="PRU00409"/>
    </source>
</evidence>
<dbReference type="PANTHER" id="PTHR18866">
    <property type="entry name" value="CARBOXYLASE:PYRUVATE/ACETYL-COA/PROPIONYL-COA CARBOXYLASE"/>
    <property type="match status" value="1"/>
</dbReference>
<dbReference type="Gene3D" id="3.30.470.20">
    <property type="entry name" value="ATP-grasp fold, B domain"/>
    <property type="match status" value="1"/>
</dbReference>
<dbReference type="AlphaFoldDB" id="A0A542YI02"/>
<dbReference type="SMART" id="SM00878">
    <property type="entry name" value="Biotin_carb_C"/>
    <property type="match status" value="1"/>
</dbReference>
<dbReference type="PROSITE" id="PS50968">
    <property type="entry name" value="BIOTINYL_LIPOYL"/>
    <property type="match status" value="1"/>
</dbReference>
<keyword evidence="13" id="KW-1185">Reference proteome</keyword>
<accession>A0A542YI02</accession>
<dbReference type="SUPFAM" id="SSF56059">
    <property type="entry name" value="Glutathione synthetase ATP-binding domain-like"/>
    <property type="match status" value="1"/>
</dbReference>
<evidence type="ECO:0000256" key="6">
    <source>
        <dbReference type="ARBA" id="ARBA00023267"/>
    </source>
</evidence>
<dbReference type="EMBL" id="VFOM01000001">
    <property type="protein sequence ID" value="TQL47723.1"/>
    <property type="molecule type" value="Genomic_DNA"/>
</dbReference>
<dbReference type="InterPro" id="IPR000089">
    <property type="entry name" value="Biotin_lipoyl"/>
</dbReference>
<dbReference type="Pfam" id="PF00289">
    <property type="entry name" value="Biotin_carb_N"/>
    <property type="match status" value="1"/>
</dbReference>
<organism evidence="12 13">
    <name type="scientific">Homoserinimonas aerilata</name>
    <dbReference type="NCBI Taxonomy" id="1162970"/>
    <lineage>
        <taxon>Bacteria</taxon>
        <taxon>Bacillati</taxon>
        <taxon>Actinomycetota</taxon>
        <taxon>Actinomycetes</taxon>
        <taxon>Micrococcales</taxon>
        <taxon>Microbacteriaceae</taxon>
        <taxon>Homoserinimonas</taxon>
    </lineage>
</organism>
<dbReference type="EC" id="6.3.4.14" evidence="2"/>
<dbReference type="GO" id="GO:0005524">
    <property type="term" value="F:ATP binding"/>
    <property type="evidence" value="ECO:0007669"/>
    <property type="project" value="UniProtKB-UniRule"/>
</dbReference>
<dbReference type="InterPro" id="IPR001882">
    <property type="entry name" value="Biotin_BS"/>
</dbReference>
<name>A0A542YI02_9MICO</name>
<dbReference type="GO" id="GO:0004075">
    <property type="term" value="F:biotin carboxylase activity"/>
    <property type="evidence" value="ECO:0007669"/>
    <property type="project" value="UniProtKB-EC"/>
</dbReference>
<keyword evidence="6" id="KW-0092">Biotin</keyword>
<evidence type="ECO:0000256" key="3">
    <source>
        <dbReference type="ARBA" id="ARBA00022598"/>
    </source>
</evidence>
<dbReference type="Gene3D" id="2.40.50.100">
    <property type="match status" value="1"/>
</dbReference>
<dbReference type="PROSITE" id="PS50979">
    <property type="entry name" value="BC"/>
    <property type="match status" value="1"/>
</dbReference>
<evidence type="ECO:0000259" key="10">
    <source>
        <dbReference type="PROSITE" id="PS50975"/>
    </source>
</evidence>
<comment type="caution">
    <text evidence="12">The sequence shown here is derived from an EMBL/GenBank/DDBJ whole genome shotgun (WGS) entry which is preliminary data.</text>
</comment>
<dbReference type="InterPro" id="IPR005482">
    <property type="entry name" value="Biotin_COase_C"/>
</dbReference>